<evidence type="ECO:0000313" key="2">
    <source>
        <dbReference type="EMBL" id="QLL68855.1"/>
    </source>
</evidence>
<dbReference type="EMBL" id="CP047409">
    <property type="protein sequence ID" value="QLL68855.1"/>
    <property type="molecule type" value="Genomic_DNA"/>
</dbReference>
<evidence type="ECO:0008006" key="4">
    <source>
        <dbReference type="Google" id="ProtNLM"/>
    </source>
</evidence>
<sequence>MTTIAELIMFLMLLQCLWHIARTMLVNKKIKQNKNNAVSFKETRDEKPKFFIVIPCLQEQKIINRTIDDFVNIITSTKIDAKLFIVTTDKEKLRTNQGKTTFDIVKEKIDTSDSYKDIKLLNYPGVNGMMADQLNYAFDTIYKMYDIDEKSSYFCVYNADSRPGKDAFLQAKTVALKKHFPLIMQEYSAFFSNLNTLSPIMQGFAVYQTNFELINGLTNAILPSIFLRNHVVGHGLFVRFDYLKRIGGFNTEFWCEDIYLSFYLRSQGIIIEPLFALEYGESPKNIQILAKQNANWFKTLSDNKKIYQILSKNKDTKQLNTFLYYLNQVRGAFAWLLLPSFYLVIFVFLIFINSGLALVFTLVYLTTTFIRFWLSNSIAKNLHGKLPVNNFLLAFESSIAYLISNVGPLYLVFHRKGTKYKTER</sequence>
<dbReference type="Gene3D" id="3.90.550.10">
    <property type="entry name" value="Spore Coat Polysaccharide Biosynthesis Protein SpsA, Chain A"/>
    <property type="match status" value="1"/>
</dbReference>
<dbReference type="SUPFAM" id="SSF53448">
    <property type="entry name" value="Nucleotide-diphospho-sugar transferases"/>
    <property type="match status" value="1"/>
</dbReference>
<feature type="transmembrane region" description="Helical" evidence="1">
    <location>
        <begin position="332"/>
        <end position="351"/>
    </location>
</feature>
<accession>A0A9X7U326</accession>
<dbReference type="Proteomes" id="UP000510788">
    <property type="component" value="Chromosome"/>
</dbReference>
<evidence type="ECO:0000313" key="3">
    <source>
        <dbReference type="Proteomes" id="UP000510788"/>
    </source>
</evidence>
<keyword evidence="1" id="KW-0472">Membrane</keyword>
<evidence type="ECO:0000256" key="1">
    <source>
        <dbReference type="SAM" id="Phobius"/>
    </source>
</evidence>
<reference evidence="2 3" key="1">
    <citation type="submission" date="2020-01" db="EMBL/GenBank/DDBJ databases">
        <title>Complete and circular genome sequences of six lactobacillus isolates from horses.</title>
        <authorList>
            <person name="Hassan H.M."/>
        </authorList>
    </citation>
    <scope>NUCLEOTIDE SEQUENCE [LARGE SCALE GENOMIC DNA]</scope>
    <source>
        <strain evidence="2 3">3DG</strain>
    </source>
</reference>
<feature type="transmembrane region" description="Helical" evidence="1">
    <location>
        <begin position="394"/>
        <end position="413"/>
    </location>
</feature>
<keyword evidence="1" id="KW-0812">Transmembrane</keyword>
<protein>
    <recommendedName>
        <fullName evidence="4">Glycosyltransferase 2-like domain-containing protein</fullName>
    </recommendedName>
</protein>
<dbReference type="InterPro" id="IPR029044">
    <property type="entry name" value="Nucleotide-diphossugar_trans"/>
</dbReference>
<gene>
    <name evidence="2" type="ORF">GTO82_08705</name>
</gene>
<keyword evidence="1" id="KW-1133">Transmembrane helix</keyword>
<name>A0A9X7U326_LACJH</name>
<dbReference type="RefSeq" id="WP_180873218.1">
    <property type="nucleotide sequence ID" value="NZ_CP047409.1"/>
</dbReference>
<feature type="transmembrane region" description="Helical" evidence="1">
    <location>
        <begin position="356"/>
        <end position="374"/>
    </location>
</feature>
<dbReference type="AlphaFoldDB" id="A0A9X7U326"/>
<proteinExistence type="predicted"/>
<organism evidence="2 3">
    <name type="scientific">Lactobacillus johnsonii</name>
    <dbReference type="NCBI Taxonomy" id="33959"/>
    <lineage>
        <taxon>Bacteria</taxon>
        <taxon>Bacillati</taxon>
        <taxon>Bacillota</taxon>
        <taxon>Bacilli</taxon>
        <taxon>Lactobacillales</taxon>
        <taxon>Lactobacillaceae</taxon>
        <taxon>Lactobacillus</taxon>
    </lineage>
</organism>